<comment type="caution">
    <text evidence="8">The sequence shown here is derived from an EMBL/GenBank/DDBJ whole genome shotgun (WGS) entry which is preliminary data.</text>
</comment>
<dbReference type="OrthoDB" id="779403at2759"/>
<evidence type="ECO:0000256" key="1">
    <source>
        <dbReference type="ARBA" id="ARBA00004123"/>
    </source>
</evidence>
<dbReference type="GO" id="GO:0000978">
    <property type="term" value="F:RNA polymerase II cis-regulatory region sequence-specific DNA binding"/>
    <property type="evidence" value="ECO:0007669"/>
    <property type="project" value="TreeGrafter"/>
</dbReference>
<evidence type="ECO:0000256" key="4">
    <source>
        <dbReference type="ARBA" id="ARBA00023163"/>
    </source>
</evidence>
<gene>
    <name evidence="8" type="ORF">NE237_024655</name>
</gene>
<proteinExistence type="predicted"/>
<feature type="region of interest" description="Disordered" evidence="6">
    <location>
        <begin position="177"/>
        <end position="213"/>
    </location>
</feature>
<dbReference type="InterPro" id="IPR002100">
    <property type="entry name" value="TF_MADSbox"/>
</dbReference>
<sequence>MSRKKVKLELIADETARRTTFRKRKKGLVKKVSELSTLCGVNALAIVYGPYDPNPDFWPSSPSDAKGVITRFKNMSEMDQAKKMMNQQEFLRERIGKFKDKLKWQLRENQVLETTKLMYECLTGNKDLQDLSYEALGDLTWLIEKRMKEIQNRITDIGMPISTLPPLAQQFMPMPKLDHEKKNNADGDNDGQGSGRDKTAMEVLLSIGNQPSS</sequence>
<dbReference type="PANTHER" id="PTHR11945">
    <property type="entry name" value="MADS BOX PROTEIN"/>
    <property type="match status" value="1"/>
</dbReference>
<dbReference type="AlphaFoldDB" id="A0A9Q0JYR8"/>
<dbReference type="PROSITE" id="PS50066">
    <property type="entry name" value="MADS_BOX_2"/>
    <property type="match status" value="1"/>
</dbReference>
<dbReference type="PANTHER" id="PTHR11945:SF387">
    <property type="entry name" value="AGAMOUS-LIKE MADS-BOX PROTEIN AGL80"/>
    <property type="match status" value="1"/>
</dbReference>
<reference evidence="8" key="1">
    <citation type="journal article" date="2023" name="Plant J.">
        <title>The genome of the king protea, Protea cynaroides.</title>
        <authorList>
            <person name="Chang J."/>
            <person name="Duong T.A."/>
            <person name="Schoeman C."/>
            <person name="Ma X."/>
            <person name="Roodt D."/>
            <person name="Barker N."/>
            <person name="Li Z."/>
            <person name="Van de Peer Y."/>
            <person name="Mizrachi E."/>
        </authorList>
    </citation>
    <scope>NUCLEOTIDE SEQUENCE</scope>
    <source>
        <tissue evidence="8">Young leaves</tissue>
    </source>
</reference>
<evidence type="ECO:0000313" key="9">
    <source>
        <dbReference type="Proteomes" id="UP001141806"/>
    </source>
</evidence>
<dbReference type="InterPro" id="IPR033897">
    <property type="entry name" value="SRF-like_MADS-box"/>
</dbReference>
<keyword evidence="9" id="KW-1185">Reference proteome</keyword>
<protein>
    <recommendedName>
        <fullName evidence="7">MADS-box domain-containing protein</fullName>
    </recommendedName>
</protein>
<evidence type="ECO:0000256" key="3">
    <source>
        <dbReference type="ARBA" id="ARBA00023125"/>
    </source>
</evidence>
<dbReference type="SUPFAM" id="SSF55455">
    <property type="entry name" value="SRF-like"/>
    <property type="match status" value="1"/>
</dbReference>
<keyword evidence="5" id="KW-0539">Nucleus</keyword>
<evidence type="ECO:0000256" key="2">
    <source>
        <dbReference type="ARBA" id="ARBA00023015"/>
    </source>
</evidence>
<evidence type="ECO:0000313" key="8">
    <source>
        <dbReference type="EMBL" id="KAJ4957544.1"/>
    </source>
</evidence>
<dbReference type="InterPro" id="IPR036879">
    <property type="entry name" value="TF_MADSbox_sf"/>
</dbReference>
<comment type="subcellular location">
    <subcellularLocation>
        <location evidence="1">Nucleus</location>
    </subcellularLocation>
</comment>
<dbReference type="CDD" id="cd00266">
    <property type="entry name" value="MADS_SRF_like"/>
    <property type="match status" value="1"/>
</dbReference>
<evidence type="ECO:0000259" key="7">
    <source>
        <dbReference type="PROSITE" id="PS50066"/>
    </source>
</evidence>
<keyword evidence="3" id="KW-0238">DNA-binding</keyword>
<name>A0A9Q0JYR8_9MAGN</name>
<dbReference type="Proteomes" id="UP001141806">
    <property type="component" value="Unassembled WGS sequence"/>
</dbReference>
<dbReference type="Gene3D" id="3.40.1810.10">
    <property type="entry name" value="Transcription factor, MADS-box"/>
    <property type="match status" value="1"/>
</dbReference>
<evidence type="ECO:0000256" key="6">
    <source>
        <dbReference type="SAM" id="MobiDB-lite"/>
    </source>
</evidence>
<dbReference type="Pfam" id="PF00319">
    <property type="entry name" value="SRF-TF"/>
    <property type="match status" value="1"/>
</dbReference>
<feature type="domain" description="MADS-box" evidence="7">
    <location>
        <begin position="1"/>
        <end position="61"/>
    </location>
</feature>
<dbReference type="GO" id="GO:0045944">
    <property type="term" value="P:positive regulation of transcription by RNA polymerase II"/>
    <property type="evidence" value="ECO:0007669"/>
    <property type="project" value="InterPro"/>
</dbReference>
<accession>A0A9Q0JYR8</accession>
<organism evidence="8 9">
    <name type="scientific">Protea cynaroides</name>
    <dbReference type="NCBI Taxonomy" id="273540"/>
    <lineage>
        <taxon>Eukaryota</taxon>
        <taxon>Viridiplantae</taxon>
        <taxon>Streptophyta</taxon>
        <taxon>Embryophyta</taxon>
        <taxon>Tracheophyta</taxon>
        <taxon>Spermatophyta</taxon>
        <taxon>Magnoliopsida</taxon>
        <taxon>Proteales</taxon>
        <taxon>Proteaceae</taxon>
        <taxon>Protea</taxon>
    </lineage>
</organism>
<dbReference type="PRINTS" id="PR00404">
    <property type="entry name" value="MADSDOMAIN"/>
</dbReference>
<dbReference type="GO" id="GO:0005634">
    <property type="term" value="C:nucleus"/>
    <property type="evidence" value="ECO:0007669"/>
    <property type="project" value="UniProtKB-SubCell"/>
</dbReference>
<dbReference type="GO" id="GO:0046983">
    <property type="term" value="F:protein dimerization activity"/>
    <property type="evidence" value="ECO:0007669"/>
    <property type="project" value="InterPro"/>
</dbReference>
<dbReference type="FunFam" id="3.40.1810.10:FF:000024">
    <property type="entry name" value="Agamous-like MADS-box protein AGL80"/>
    <property type="match status" value="1"/>
</dbReference>
<dbReference type="SMART" id="SM00432">
    <property type="entry name" value="MADS"/>
    <property type="match status" value="1"/>
</dbReference>
<keyword evidence="4" id="KW-0804">Transcription</keyword>
<dbReference type="GO" id="GO:0000981">
    <property type="term" value="F:DNA-binding transcription factor activity, RNA polymerase II-specific"/>
    <property type="evidence" value="ECO:0007669"/>
    <property type="project" value="InterPro"/>
</dbReference>
<evidence type="ECO:0000256" key="5">
    <source>
        <dbReference type="ARBA" id="ARBA00023242"/>
    </source>
</evidence>
<keyword evidence="2" id="KW-0805">Transcription regulation</keyword>
<dbReference type="EMBL" id="JAMYWD010000010">
    <property type="protein sequence ID" value="KAJ4957544.1"/>
    <property type="molecule type" value="Genomic_DNA"/>
</dbReference>